<comment type="caution">
    <text evidence="3">The sequence shown here is derived from an EMBL/GenBank/DDBJ whole genome shotgun (WGS) entry which is preliminary data.</text>
</comment>
<dbReference type="RefSeq" id="XP_037156033.1">
    <property type="nucleotide sequence ID" value="XM_037298697.1"/>
</dbReference>
<sequence length="618" mass="69878">METRVRNFVLDKAVGLLQSFKTKLPPKTSGDIEAGLSDATKHPPTNDILQHCPASQRSESTPGDLGGDDTQGNISPSRESIAQGLKQQPQFTEGPARFVIANDGSKDCVALLVTDTLIAELRNLYEDSHHLSAKQGPLDYARREARSFETSIEQIKESIEGAENQETINELREMVQQQESRLLKISQRRKELELGTKQLERNVTSCKAQIQWILDTAMKEAEFLEPHRPLTPVTTSDIESGPRTQEEIQQNSHNQKGSKNGRHNAVENVTTGADFQNEHSVVSANTVDVPEDVQLRRRVAWESYNENLVTMHKVQALFDNRQQSYETDLADYQQGFANGVYDISRSEFDRSKIRYGQKVTRALINAEEAFEAAKEQAQAVGAIGSDYDDAMSCYGCYEESWPESQLASYLVTKDWSHVHSWLAELPEPSHTEELELELNPPEVDDWYADEVDPADSISQVDFDDCRKDIDRWENIRLDIWEDMRTQVGGPEVQVGFLVRSIESLKPAIDGPCRLVDVRLSPDGIVTSGRLWKLYKAIDTGTFASEMPSEKRSLNGLNAYQRKRLRQLSVELQVQGHERLAVDLEGYLDEDAKGKQYPSKQYKDLMAEEVVEAIRNRFT</sequence>
<dbReference type="Proteomes" id="UP000593566">
    <property type="component" value="Unassembled WGS sequence"/>
</dbReference>
<dbReference type="AlphaFoldDB" id="A0A8H6CRD7"/>
<accession>A0A8H6CRD7</accession>
<dbReference type="EMBL" id="JACCJB010000004">
    <property type="protein sequence ID" value="KAF6228099.1"/>
    <property type="molecule type" value="Genomic_DNA"/>
</dbReference>
<feature type="region of interest" description="Disordered" evidence="2">
    <location>
        <begin position="22"/>
        <end position="89"/>
    </location>
</feature>
<evidence type="ECO:0000256" key="1">
    <source>
        <dbReference type="SAM" id="Coils"/>
    </source>
</evidence>
<evidence type="ECO:0000313" key="3">
    <source>
        <dbReference type="EMBL" id="KAF6228099.1"/>
    </source>
</evidence>
<feature type="compositionally biased region" description="Polar residues" evidence="2">
    <location>
        <begin position="70"/>
        <end position="89"/>
    </location>
</feature>
<dbReference type="GeneID" id="59336224"/>
<gene>
    <name evidence="3" type="ORF">HO133_007827</name>
</gene>
<keyword evidence="1" id="KW-0175">Coiled coil</keyword>
<name>A0A8H6CRD7_9LECA</name>
<keyword evidence="4" id="KW-1185">Reference proteome</keyword>
<organism evidence="3 4">
    <name type="scientific">Letharia lupina</name>
    <dbReference type="NCBI Taxonomy" id="560253"/>
    <lineage>
        <taxon>Eukaryota</taxon>
        <taxon>Fungi</taxon>
        <taxon>Dikarya</taxon>
        <taxon>Ascomycota</taxon>
        <taxon>Pezizomycotina</taxon>
        <taxon>Lecanoromycetes</taxon>
        <taxon>OSLEUM clade</taxon>
        <taxon>Lecanoromycetidae</taxon>
        <taxon>Lecanorales</taxon>
        <taxon>Lecanorineae</taxon>
        <taxon>Parmeliaceae</taxon>
        <taxon>Letharia</taxon>
    </lineage>
</organism>
<feature type="coiled-coil region" evidence="1">
    <location>
        <begin position="145"/>
        <end position="188"/>
    </location>
</feature>
<feature type="compositionally biased region" description="Polar residues" evidence="2">
    <location>
        <begin position="247"/>
        <end position="258"/>
    </location>
</feature>
<reference evidence="3 4" key="1">
    <citation type="journal article" date="2020" name="Genomics">
        <title>Complete, high-quality genomes from long-read metagenomic sequencing of two wolf lichen thalli reveals enigmatic genome architecture.</title>
        <authorList>
            <person name="McKenzie S.K."/>
            <person name="Walston R.F."/>
            <person name="Allen J.L."/>
        </authorList>
    </citation>
    <scope>NUCLEOTIDE SEQUENCE [LARGE SCALE GENOMIC DNA]</scope>
    <source>
        <strain evidence="3">WasteWater1</strain>
    </source>
</reference>
<proteinExistence type="predicted"/>
<evidence type="ECO:0000256" key="2">
    <source>
        <dbReference type="SAM" id="MobiDB-lite"/>
    </source>
</evidence>
<feature type="region of interest" description="Disordered" evidence="2">
    <location>
        <begin position="230"/>
        <end position="264"/>
    </location>
</feature>
<protein>
    <submittedName>
        <fullName evidence="3">Uncharacterized protein</fullName>
    </submittedName>
</protein>
<evidence type="ECO:0000313" key="4">
    <source>
        <dbReference type="Proteomes" id="UP000593566"/>
    </source>
</evidence>